<evidence type="ECO:0000313" key="2">
    <source>
        <dbReference type="Proteomes" id="UP000016923"/>
    </source>
</evidence>
<organism evidence="1 2">
    <name type="scientific">Ophiostoma piceae (strain UAMH 11346)</name>
    <name type="common">Sap stain fungus</name>
    <dbReference type="NCBI Taxonomy" id="1262450"/>
    <lineage>
        <taxon>Eukaryota</taxon>
        <taxon>Fungi</taxon>
        <taxon>Dikarya</taxon>
        <taxon>Ascomycota</taxon>
        <taxon>Pezizomycotina</taxon>
        <taxon>Sordariomycetes</taxon>
        <taxon>Sordariomycetidae</taxon>
        <taxon>Ophiostomatales</taxon>
        <taxon>Ophiostomataceae</taxon>
        <taxon>Ophiostoma</taxon>
    </lineage>
</organism>
<protein>
    <submittedName>
        <fullName evidence="1">Uncharacterized protein</fullName>
    </submittedName>
</protein>
<proteinExistence type="predicted"/>
<keyword evidence="2" id="KW-1185">Reference proteome</keyword>
<accession>S3D3V1</accession>
<dbReference type="eggNOG" id="ENOG502RQT8">
    <property type="taxonomic scope" value="Eukaryota"/>
</dbReference>
<dbReference type="VEuPathDB" id="FungiDB:F503_00828"/>
<dbReference type="STRING" id="1262450.S3D3V1"/>
<sequence>MLVDVAAQTKAALEANRTLRCLAEIKYRKESRRSPDVISWGEVGAFCCSLLEATGLEMEHEMQMLMVSMSVRHKSNNEPIHFLFAQNKTYYIRRHSGLDTIVSSYYAYSQGRDKGPLPYFTDHYNPPIYCDGKRMEHGVTYFGEPIKLYVPGDSDKEE</sequence>
<evidence type="ECO:0000313" key="1">
    <source>
        <dbReference type="EMBL" id="EPE08045.1"/>
    </source>
</evidence>
<name>S3D3V1_OPHP1</name>
<dbReference type="Proteomes" id="UP000016923">
    <property type="component" value="Unassembled WGS sequence"/>
</dbReference>
<dbReference type="HOGENOM" id="CLU_1669918_0_0_1"/>
<dbReference type="OrthoDB" id="4505357at2759"/>
<gene>
    <name evidence="1" type="ORF">F503_00828</name>
</gene>
<reference evidence="1 2" key="1">
    <citation type="journal article" date="2013" name="BMC Genomics">
        <title>The genome and transcriptome of the pine saprophyte Ophiostoma piceae, and a comparison with the bark beetle-associated pine pathogen Grosmannia clavigera.</title>
        <authorList>
            <person name="Haridas S."/>
            <person name="Wang Y."/>
            <person name="Lim L."/>
            <person name="Massoumi Alamouti S."/>
            <person name="Jackman S."/>
            <person name="Docking R."/>
            <person name="Robertson G."/>
            <person name="Birol I."/>
            <person name="Bohlmann J."/>
            <person name="Breuil C."/>
        </authorList>
    </citation>
    <scope>NUCLEOTIDE SEQUENCE [LARGE SCALE GENOMIC DNA]</scope>
    <source>
        <strain evidence="1 2">UAMH 11346</strain>
    </source>
</reference>
<dbReference type="AlphaFoldDB" id="S3D3V1"/>
<dbReference type="EMBL" id="KE148149">
    <property type="protein sequence ID" value="EPE08045.1"/>
    <property type="molecule type" value="Genomic_DNA"/>
</dbReference>